<dbReference type="eggNOG" id="COG1686">
    <property type="taxonomic scope" value="Bacteria"/>
</dbReference>
<dbReference type="Proteomes" id="UP000032287">
    <property type="component" value="Unassembled WGS sequence"/>
</dbReference>
<dbReference type="GO" id="GO:0030655">
    <property type="term" value="P:beta-lactam antibiotic catabolic process"/>
    <property type="evidence" value="ECO:0007669"/>
    <property type="project" value="InterPro"/>
</dbReference>
<dbReference type="PANTHER" id="PTHR35333">
    <property type="entry name" value="BETA-LACTAMASE"/>
    <property type="match status" value="1"/>
</dbReference>
<keyword evidence="10" id="KW-0961">Cell wall biogenesis/degradation</keyword>
<dbReference type="GO" id="GO:0008360">
    <property type="term" value="P:regulation of cell shape"/>
    <property type="evidence" value="ECO:0007669"/>
    <property type="project" value="UniProtKB-KW"/>
</dbReference>
<feature type="active site" evidence="12">
    <location>
        <position position="125"/>
    </location>
</feature>
<organism evidence="18 19">
    <name type="scientific">Weissella cibaria</name>
    <dbReference type="NCBI Taxonomy" id="137591"/>
    <lineage>
        <taxon>Bacteria</taxon>
        <taxon>Bacillati</taxon>
        <taxon>Bacillota</taxon>
        <taxon>Bacilli</taxon>
        <taxon>Lactobacillales</taxon>
        <taxon>Lactobacillaceae</taxon>
        <taxon>Weissella</taxon>
    </lineage>
</organism>
<dbReference type="Pfam" id="PF00768">
    <property type="entry name" value="Peptidase_S11"/>
    <property type="match status" value="1"/>
</dbReference>
<proteinExistence type="inferred from homology"/>
<evidence type="ECO:0000256" key="14">
    <source>
        <dbReference type="RuleBase" id="RU004016"/>
    </source>
</evidence>
<evidence type="ECO:0000256" key="3">
    <source>
        <dbReference type="ARBA" id="ARBA00012448"/>
    </source>
</evidence>
<keyword evidence="7 18" id="KW-0378">Hydrolase</keyword>
<dbReference type="PATRIC" id="fig|137591.25.peg.193"/>
<keyword evidence="9" id="KW-0573">Peptidoglycan synthesis</keyword>
<evidence type="ECO:0000256" key="11">
    <source>
        <dbReference type="ARBA" id="ARBA00034000"/>
    </source>
</evidence>
<name>A0A0D1JN21_9LACO</name>
<dbReference type="GO" id="GO:0071555">
    <property type="term" value="P:cell wall organization"/>
    <property type="evidence" value="ECO:0007669"/>
    <property type="project" value="UniProtKB-KW"/>
</dbReference>
<evidence type="ECO:0000256" key="2">
    <source>
        <dbReference type="ARBA" id="ARBA00007164"/>
    </source>
</evidence>
<feature type="binding site" evidence="13">
    <location>
        <position position="248"/>
    </location>
    <ligand>
        <name>substrate</name>
    </ligand>
</feature>
<dbReference type="InterPro" id="IPR001967">
    <property type="entry name" value="Peptidase_S11_N"/>
</dbReference>
<dbReference type="GO" id="GO:0006508">
    <property type="term" value="P:proteolysis"/>
    <property type="evidence" value="ECO:0007669"/>
    <property type="project" value="UniProtKB-KW"/>
</dbReference>
<keyword evidence="8" id="KW-0133">Cell shape</keyword>
<keyword evidence="4 18" id="KW-0121">Carboxypeptidase</keyword>
<dbReference type="Pfam" id="PF07943">
    <property type="entry name" value="PBP5_C"/>
    <property type="match status" value="1"/>
</dbReference>
<evidence type="ECO:0000256" key="7">
    <source>
        <dbReference type="ARBA" id="ARBA00022801"/>
    </source>
</evidence>
<keyword evidence="6 15" id="KW-0732">Signal</keyword>
<gene>
    <name evidence="18" type="primary">dacA</name>
    <name evidence="18" type="ORF">QX99_00192</name>
</gene>
<dbReference type="InterPro" id="IPR000871">
    <property type="entry name" value="Beta-lactam_class-A"/>
</dbReference>
<feature type="domain" description="Peptidase S11 D-Ala-D-Ala carboxypeptidase A C-terminal" evidence="17">
    <location>
        <begin position="296"/>
        <end position="399"/>
    </location>
</feature>
<dbReference type="InterPro" id="IPR012907">
    <property type="entry name" value="Peptidase_S11_C"/>
</dbReference>
<evidence type="ECO:0000256" key="5">
    <source>
        <dbReference type="ARBA" id="ARBA00022670"/>
    </source>
</evidence>
<feature type="active site" description="Acyl-ester intermediate" evidence="12">
    <location>
        <position position="61"/>
    </location>
</feature>
<dbReference type="AlphaFoldDB" id="A0A0D1JN21"/>
<protein>
    <recommendedName>
        <fullName evidence="3">serine-type D-Ala-D-Ala carboxypeptidase</fullName>
        <ecNumber evidence="3">3.4.16.4</ecNumber>
    </recommendedName>
</protein>
<evidence type="ECO:0000259" key="17">
    <source>
        <dbReference type="Pfam" id="PF07943"/>
    </source>
</evidence>
<dbReference type="InterPro" id="IPR037167">
    <property type="entry name" value="Peptidase_S11_C_sf"/>
</dbReference>
<evidence type="ECO:0000256" key="6">
    <source>
        <dbReference type="ARBA" id="ARBA00022729"/>
    </source>
</evidence>
<evidence type="ECO:0000256" key="9">
    <source>
        <dbReference type="ARBA" id="ARBA00022984"/>
    </source>
</evidence>
<comment type="catalytic activity">
    <reaction evidence="11">
        <text>Preferential cleavage: (Ac)2-L-Lys-D-Ala-|-D-Ala. Also transpeptidation of peptidyl-alanyl moieties that are N-acyl substituents of D-alanine.</text>
        <dbReference type="EC" id="3.4.16.4"/>
    </reaction>
</comment>
<evidence type="ECO:0000256" key="4">
    <source>
        <dbReference type="ARBA" id="ARBA00022645"/>
    </source>
</evidence>
<dbReference type="RefSeq" id="WP_052497142.1">
    <property type="nucleotide sequence ID" value="NZ_CP116385.1"/>
</dbReference>
<dbReference type="PANTHER" id="PTHR35333:SF4">
    <property type="entry name" value="SLR0121 PROTEIN"/>
    <property type="match status" value="1"/>
</dbReference>
<comment type="pathway">
    <text evidence="1">Cell wall biogenesis; peptidoglycan biosynthesis.</text>
</comment>
<dbReference type="GO" id="GO:0046677">
    <property type="term" value="P:response to antibiotic"/>
    <property type="evidence" value="ECO:0007669"/>
    <property type="project" value="InterPro"/>
</dbReference>
<comment type="similarity">
    <text evidence="2 14">Belongs to the peptidase S11 family.</text>
</comment>
<dbReference type="GO" id="GO:0008800">
    <property type="term" value="F:beta-lactamase activity"/>
    <property type="evidence" value="ECO:0007669"/>
    <property type="project" value="InterPro"/>
</dbReference>
<evidence type="ECO:0000313" key="19">
    <source>
        <dbReference type="Proteomes" id="UP000032287"/>
    </source>
</evidence>
<evidence type="ECO:0000259" key="16">
    <source>
        <dbReference type="Pfam" id="PF00768"/>
    </source>
</evidence>
<evidence type="ECO:0000256" key="15">
    <source>
        <dbReference type="SAM" id="SignalP"/>
    </source>
</evidence>
<evidence type="ECO:0000313" key="18">
    <source>
        <dbReference type="EMBL" id="KIU22688.1"/>
    </source>
</evidence>
<accession>A0A0D1JN21</accession>
<feature type="chain" id="PRO_5002231586" description="serine-type D-Ala-D-Ala carboxypeptidase" evidence="15">
    <location>
        <begin position="26"/>
        <end position="421"/>
    </location>
</feature>
<evidence type="ECO:0000256" key="8">
    <source>
        <dbReference type="ARBA" id="ARBA00022960"/>
    </source>
</evidence>
<evidence type="ECO:0000256" key="12">
    <source>
        <dbReference type="PIRSR" id="PIRSR618044-1"/>
    </source>
</evidence>
<keyword evidence="5" id="KW-0645">Protease</keyword>
<dbReference type="SUPFAM" id="SSF56601">
    <property type="entry name" value="beta-lactamase/transpeptidase-like"/>
    <property type="match status" value="1"/>
</dbReference>
<dbReference type="InterPro" id="IPR018044">
    <property type="entry name" value="Peptidase_S11"/>
</dbReference>
<dbReference type="STRING" id="137591.AO080_02830"/>
<feature type="signal peptide" evidence="15">
    <location>
        <begin position="1"/>
        <end position="25"/>
    </location>
</feature>
<dbReference type="InterPro" id="IPR012338">
    <property type="entry name" value="Beta-lactam/transpept-like"/>
</dbReference>
<evidence type="ECO:0000256" key="10">
    <source>
        <dbReference type="ARBA" id="ARBA00023316"/>
    </source>
</evidence>
<dbReference type="Gene3D" id="3.40.710.10">
    <property type="entry name" value="DD-peptidase/beta-lactamase superfamily"/>
    <property type="match status" value="1"/>
</dbReference>
<feature type="active site" description="Acyl-ester intermediate" evidence="12">
    <location>
        <position position="64"/>
    </location>
</feature>
<evidence type="ECO:0000256" key="1">
    <source>
        <dbReference type="ARBA" id="ARBA00004752"/>
    </source>
</evidence>
<evidence type="ECO:0000256" key="13">
    <source>
        <dbReference type="PIRSR" id="PIRSR618044-2"/>
    </source>
</evidence>
<dbReference type="GO" id="GO:0009002">
    <property type="term" value="F:serine-type D-Ala-D-Ala carboxypeptidase activity"/>
    <property type="evidence" value="ECO:0007669"/>
    <property type="project" value="UniProtKB-EC"/>
</dbReference>
<dbReference type="EC" id="3.4.16.4" evidence="3"/>
<sequence length="421" mass="44758">MTKRVWAGLLAGILLVTGIATSASAATVTPKVDARSAVVADVQTGQVLADKNGNERMPIASISKLLTVYLVEQAIKEGRLSMQSQIKVPASIVAISNEPALANVPLSTERAYTIQELMEMALIKSANAAALALGYAVSGTDTGVNQQIQDLLTSWGIKDTTIVSGAGLTNGDMGALTNPKLGADVENELSARELAIVGRHLVTDYPEIQQITSMQTAEVPSGATGTETIENSDKLLADGQGYKFTGLKTGYALSVHSTFIGLTTLEGRQVVTVVLGSDHTFSQTVAMLNAVKSAMTVKTLAKGTVIQRVQVEEARAGEERFPIATKTAVSMFVPTALRDGKLNMTIRSNNDMIAPIAKGHVVDHQETVFVDGGTTAERNAANDYLASPPKVDLIMTRDVAQASQVVQWYRDAKRVIMNLFE</sequence>
<keyword evidence="19" id="KW-1185">Reference proteome</keyword>
<comment type="caution">
    <text evidence="18">The sequence shown here is derived from an EMBL/GenBank/DDBJ whole genome shotgun (WGS) entry which is preliminary data.</text>
</comment>
<dbReference type="EMBL" id="JWHU01000001">
    <property type="protein sequence ID" value="KIU22688.1"/>
    <property type="molecule type" value="Genomic_DNA"/>
</dbReference>
<dbReference type="Gene3D" id="2.60.410.10">
    <property type="entry name" value="D-Ala-D-Ala carboxypeptidase, C-terminal domain"/>
    <property type="match status" value="1"/>
</dbReference>
<dbReference type="GO" id="GO:0009252">
    <property type="term" value="P:peptidoglycan biosynthetic process"/>
    <property type="evidence" value="ECO:0007669"/>
    <property type="project" value="UniProtKB-KW"/>
</dbReference>
<reference evidence="18 19" key="1">
    <citation type="journal article" date="2015" name="Microbiology (Mosc.)">
        <title>Genomics of the Weissella cibaria species with an examination of its metabolic traits.</title>
        <authorList>
            <person name="Lynch K.M."/>
            <person name="Lucid A."/>
            <person name="Arendt E.K."/>
            <person name="Sleator R.D."/>
            <person name="Lucey B."/>
            <person name="Coffey A."/>
        </authorList>
    </citation>
    <scope>NUCLEOTIDE SEQUENCE [LARGE SCALE GENOMIC DNA]</scope>
    <source>
        <strain evidence="18 19">MG1</strain>
    </source>
</reference>
<dbReference type="PRINTS" id="PR00725">
    <property type="entry name" value="DADACBPTASE1"/>
</dbReference>
<feature type="domain" description="Peptidase S11 D-alanyl-D-alanine carboxypeptidase A N-terminal" evidence="16">
    <location>
        <begin position="27"/>
        <end position="278"/>
    </location>
</feature>